<dbReference type="EMBL" id="CP031078">
    <property type="protein sequence ID" value="AYF02191.1"/>
    <property type="molecule type" value="Genomic_DNA"/>
</dbReference>
<dbReference type="Proteomes" id="UP000272010">
    <property type="component" value="Chromosome"/>
</dbReference>
<sequence length="48" mass="5073">MADPLQSCRRPDLNMDKVPQGGLAISTASLPWSAAWKPLSFIPGTSGC</sequence>
<organism evidence="1 2">
    <name type="scientific">Paracoccus yeei</name>
    <dbReference type="NCBI Taxonomy" id="147645"/>
    <lineage>
        <taxon>Bacteria</taxon>
        <taxon>Pseudomonadati</taxon>
        <taxon>Pseudomonadota</taxon>
        <taxon>Alphaproteobacteria</taxon>
        <taxon>Rhodobacterales</taxon>
        <taxon>Paracoccaceae</taxon>
        <taxon>Paracoccus</taxon>
    </lineage>
</organism>
<protein>
    <submittedName>
        <fullName evidence="1">Uncharacterized protein</fullName>
    </submittedName>
</protein>
<accession>A0A386UNN7</accession>
<name>A0A386UNN7_9RHOB</name>
<dbReference type="AlphaFoldDB" id="A0A386UNN7"/>
<evidence type="ECO:0000313" key="2">
    <source>
        <dbReference type="Proteomes" id="UP000272010"/>
    </source>
</evidence>
<gene>
    <name evidence="1" type="ORF">PY32053_02598</name>
</gene>
<proteinExistence type="predicted"/>
<evidence type="ECO:0000313" key="1">
    <source>
        <dbReference type="EMBL" id="AYF02191.1"/>
    </source>
</evidence>
<reference evidence="2" key="1">
    <citation type="submission" date="2018-07" db="EMBL/GenBank/DDBJ databases">
        <title>Genome Structure of the Opportunistic Pathogen Paracoccus yeei (Alphaproteobacteria) and Identification of Putative Virulence Factors.</title>
        <authorList>
            <person name="Lasek R."/>
            <person name="Szuplewska M."/>
            <person name="Mitura M."/>
            <person name="Decewicz P."/>
            <person name="Chmielowska C."/>
            <person name="Pawlot A."/>
            <person name="Sentkowska D."/>
            <person name="Czarnecki J."/>
            <person name="Bartosik D."/>
        </authorList>
    </citation>
    <scope>NUCLEOTIDE SEQUENCE [LARGE SCALE GENOMIC DNA]</scope>
    <source>
        <strain evidence="2">CCUG 32053</strain>
    </source>
</reference>